<feature type="non-terminal residue" evidence="2">
    <location>
        <position position="77"/>
    </location>
</feature>
<dbReference type="InterPro" id="IPR036116">
    <property type="entry name" value="FN3_sf"/>
</dbReference>
<gene>
    <name evidence="2" type="primary">IL2RB</name>
    <name evidence="2" type="ORF">P7K49_002877</name>
</gene>
<dbReference type="EMBL" id="JASSZA010000001">
    <property type="protein sequence ID" value="KAK2121491.1"/>
    <property type="molecule type" value="Genomic_DNA"/>
</dbReference>
<protein>
    <submittedName>
        <fullName evidence="2">Interleukin-2 receptor subunit beta</fullName>
    </submittedName>
</protein>
<comment type="caution">
    <text evidence="2">The sequence shown here is derived from an EMBL/GenBank/DDBJ whole genome shotgun (WGS) entry which is preliminary data.</text>
</comment>
<keyword evidence="2" id="KW-0675">Receptor</keyword>
<reference evidence="2 3" key="1">
    <citation type="submission" date="2023-05" db="EMBL/GenBank/DDBJ databases">
        <title>B98-5 Cell Line De Novo Hybrid Assembly: An Optical Mapping Approach.</title>
        <authorList>
            <person name="Kananen K."/>
            <person name="Auerbach J.A."/>
            <person name="Kautto E."/>
            <person name="Blachly J.S."/>
        </authorList>
    </citation>
    <scope>NUCLEOTIDE SEQUENCE [LARGE SCALE GENOMIC DNA]</scope>
    <source>
        <strain evidence="2">B95-8</strain>
        <tissue evidence="2">Cell line</tissue>
    </source>
</reference>
<evidence type="ECO:0000259" key="1">
    <source>
        <dbReference type="PROSITE" id="PS50853"/>
    </source>
</evidence>
<dbReference type="InterPro" id="IPR013783">
    <property type="entry name" value="Ig-like_fold"/>
</dbReference>
<dbReference type="InterPro" id="IPR003961">
    <property type="entry name" value="FN3_dom"/>
</dbReference>
<dbReference type="SUPFAM" id="SSF49265">
    <property type="entry name" value="Fibronectin type III"/>
    <property type="match status" value="1"/>
</dbReference>
<name>A0ABQ9WJJ0_SAGOE</name>
<dbReference type="Gene3D" id="2.60.40.10">
    <property type="entry name" value="Immunoglobulins"/>
    <property type="match status" value="1"/>
</dbReference>
<organism evidence="2 3">
    <name type="scientific">Saguinus oedipus</name>
    <name type="common">Cotton-top tamarin</name>
    <name type="synonym">Oedipomidas oedipus</name>
    <dbReference type="NCBI Taxonomy" id="9490"/>
    <lineage>
        <taxon>Eukaryota</taxon>
        <taxon>Metazoa</taxon>
        <taxon>Chordata</taxon>
        <taxon>Craniata</taxon>
        <taxon>Vertebrata</taxon>
        <taxon>Euteleostomi</taxon>
        <taxon>Mammalia</taxon>
        <taxon>Eutheria</taxon>
        <taxon>Euarchontoglires</taxon>
        <taxon>Primates</taxon>
        <taxon>Haplorrhini</taxon>
        <taxon>Platyrrhini</taxon>
        <taxon>Cebidae</taxon>
        <taxon>Callitrichinae</taxon>
        <taxon>Saguinus</taxon>
    </lineage>
</organism>
<sequence length="77" mass="9155">MAPISLQVVHMGTHKCNISWEISQVSHYFERKLESEARMLSPGRTWEEAPLLTLKQQQEWIFLEMLTPDTHYELQVR</sequence>
<accession>A0ABQ9WJJ0</accession>
<feature type="domain" description="Fibronectin type-III" evidence="1">
    <location>
        <begin position="2"/>
        <end position="77"/>
    </location>
</feature>
<dbReference type="Proteomes" id="UP001266305">
    <property type="component" value="Unassembled WGS sequence"/>
</dbReference>
<evidence type="ECO:0000313" key="3">
    <source>
        <dbReference type="Proteomes" id="UP001266305"/>
    </source>
</evidence>
<evidence type="ECO:0000313" key="2">
    <source>
        <dbReference type="EMBL" id="KAK2121491.1"/>
    </source>
</evidence>
<dbReference type="PROSITE" id="PS50853">
    <property type="entry name" value="FN3"/>
    <property type="match status" value="1"/>
</dbReference>
<proteinExistence type="predicted"/>
<keyword evidence="3" id="KW-1185">Reference proteome</keyword>